<evidence type="ECO:0000313" key="8">
    <source>
        <dbReference type="EMBL" id="TDG15998.1"/>
    </source>
</evidence>
<dbReference type="PANTHER" id="PTHR46696">
    <property type="entry name" value="P450, PUTATIVE (EUROFUNG)-RELATED"/>
    <property type="match status" value="1"/>
</dbReference>
<dbReference type="Pfam" id="PF00067">
    <property type="entry name" value="p450"/>
    <property type="match status" value="1"/>
</dbReference>
<dbReference type="PROSITE" id="PS00086">
    <property type="entry name" value="CYTOCHROME_P450"/>
    <property type="match status" value="1"/>
</dbReference>
<evidence type="ECO:0000256" key="3">
    <source>
        <dbReference type="ARBA" id="ARBA00022723"/>
    </source>
</evidence>
<dbReference type="GO" id="GO:0005506">
    <property type="term" value="F:iron ion binding"/>
    <property type="evidence" value="ECO:0007669"/>
    <property type="project" value="InterPro"/>
</dbReference>
<keyword evidence="3 7" id="KW-0479">Metal-binding</keyword>
<dbReference type="PANTHER" id="PTHR46696:SF3">
    <property type="entry name" value="PULCHERRIMINIC ACID SYNTHASE"/>
    <property type="match status" value="1"/>
</dbReference>
<dbReference type="GO" id="GO:0004497">
    <property type="term" value="F:monooxygenase activity"/>
    <property type="evidence" value="ECO:0007669"/>
    <property type="project" value="UniProtKB-KW"/>
</dbReference>
<keyword evidence="6 7" id="KW-0503">Monooxygenase</keyword>
<dbReference type="OrthoDB" id="7052847at2"/>
<dbReference type="GO" id="GO:0020037">
    <property type="term" value="F:heme binding"/>
    <property type="evidence" value="ECO:0007669"/>
    <property type="project" value="InterPro"/>
</dbReference>
<dbReference type="EMBL" id="SMSE01000001">
    <property type="protein sequence ID" value="TDG15998.1"/>
    <property type="molecule type" value="Genomic_DNA"/>
</dbReference>
<dbReference type="InterPro" id="IPR002397">
    <property type="entry name" value="Cyt_P450_B"/>
</dbReference>
<evidence type="ECO:0000256" key="7">
    <source>
        <dbReference type="RuleBase" id="RU000461"/>
    </source>
</evidence>
<keyword evidence="2 7" id="KW-0349">Heme</keyword>
<keyword evidence="5 7" id="KW-0408">Iron</keyword>
<keyword evidence="4 7" id="KW-0560">Oxidoreductase</keyword>
<dbReference type="InterPro" id="IPR017972">
    <property type="entry name" value="Cyt_P450_CS"/>
</dbReference>
<dbReference type="Proteomes" id="UP000295554">
    <property type="component" value="Unassembled WGS sequence"/>
</dbReference>
<name>A0A4R5LXH0_9GAMM</name>
<dbReference type="AlphaFoldDB" id="A0A4R5LXH0"/>
<proteinExistence type="inferred from homology"/>
<protein>
    <submittedName>
        <fullName evidence="8">Cytochrome P450</fullName>
    </submittedName>
</protein>
<dbReference type="PRINTS" id="PR00359">
    <property type="entry name" value="BP450"/>
</dbReference>
<comment type="similarity">
    <text evidence="1 7">Belongs to the cytochrome P450 family.</text>
</comment>
<evidence type="ECO:0000256" key="4">
    <source>
        <dbReference type="ARBA" id="ARBA00023002"/>
    </source>
</evidence>
<dbReference type="Gene3D" id="1.10.630.10">
    <property type="entry name" value="Cytochrome P450"/>
    <property type="match status" value="1"/>
</dbReference>
<evidence type="ECO:0000256" key="5">
    <source>
        <dbReference type="ARBA" id="ARBA00023004"/>
    </source>
</evidence>
<evidence type="ECO:0000313" key="9">
    <source>
        <dbReference type="Proteomes" id="UP000295554"/>
    </source>
</evidence>
<comment type="caution">
    <text evidence="8">The sequence shown here is derived from an EMBL/GenBank/DDBJ whole genome shotgun (WGS) entry which is preliminary data.</text>
</comment>
<keyword evidence="9" id="KW-1185">Reference proteome</keyword>
<evidence type="ECO:0000256" key="1">
    <source>
        <dbReference type="ARBA" id="ARBA00010617"/>
    </source>
</evidence>
<sequence length="429" mass="48330">MEKTMAKCPADFDFFSPEVIESPFEFYEVIRREAPVYHLPGTEIYMVSRWEDIRQINRDTATFSNDFQELLKGPEPSPEAAEIYASGYAQPPTLLTLDPPQHKVYRSLINKVFSAKRVEGMRDYIEQVVDELIDEFIDSGECEFVRDFATPLPVYVIADQLGVPRKDLRRIKAWSDAFASRLGGMASAEEEVENARLIVEYQNYMAGIIADRRENPQDDMISDLANNLIKPPEGERLMTVEELLSMIEQLLVAGNETTTSATTGGLLSLIQLSDQLQALLDDPAMIANAVEEILRLESPSAGLWRVVTRDVELRGVAIPKGSLLMLRYAAANRDEQVFDNPEVMDVCRHNADDHIAFGYGTHFCPGAFLGRKEMQVAYERILARMTNIRLAEGKNDLTHWPNMVLRGLKELHITFEPRAAQAAPAAMEA</sequence>
<dbReference type="FunFam" id="1.10.630.10:FF:000018">
    <property type="entry name" value="Cytochrome P450 monooxygenase"/>
    <property type="match status" value="1"/>
</dbReference>
<dbReference type="GO" id="GO:0016705">
    <property type="term" value="F:oxidoreductase activity, acting on paired donors, with incorporation or reduction of molecular oxygen"/>
    <property type="evidence" value="ECO:0007669"/>
    <property type="project" value="InterPro"/>
</dbReference>
<dbReference type="InterPro" id="IPR001128">
    <property type="entry name" value="Cyt_P450"/>
</dbReference>
<evidence type="ECO:0000256" key="2">
    <source>
        <dbReference type="ARBA" id="ARBA00022617"/>
    </source>
</evidence>
<reference evidence="8 9" key="1">
    <citation type="submission" date="2019-03" db="EMBL/GenBank/DDBJ databases">
        <title>Seongchinamella monodicae gen. nov., sp. nov., a novel member of the Gammaproteobacteria isolated from a tidal mudflat of beach.</title>
        <authorList>
            <person name="Yang H.G."/>
            <person name="Kang J.W."/>
            <person name="Lee S.D."/>
        </authorList>
    </citation>
    <scope>NUCLEOTIDE SEQUENCE [LARGE SCALE GENOMIC DNA]</scope>
    <source>
        <strain evidence="8 9">GH4-78</strain>
    </source>
</reference>
<dbReference type="InterPro" id="IPR036396">
    <property type="entry name" value="Cyt_P450_sf"/>
</dbReference>
<organism evidence="8 9">
    <name type="scientific">Seongchinamella unica</name>
    <dbReference type="NCBI Taxonomy" id="2547392"/>
    <lineage>
        <taxon>Bacteria</taxon>
        <taxon>Pseudomonadati</taxon>
        <taxon>Pseudomonadota</taxon>
        <taxon>Gammaproteobacteria</taxon>
        <taxon>Cellvibrionales</taxon>
        <taxon>Halieaceae</taxon>
        <taxon>Seongchinamella</taxon>
    </lineage>
</organism>
<dbReference type="SUPFAM" id="SSF48264">
    <property type="entry name" value="Cytochrome P450"/>
    <property type="match status" value="1"/>
</dbReference>
<gene>
    <name evidence="8" type="ORF">E2F43_01100</name>
</gene>
<evidence type="ECO:0000256" key="6">
    <source>
        <dbReference type="ARBA" id="ARBA00023033"/>
    </source>
</evidence>
<dbReference type="PRINTS" id="PR00385">
    <property type="entry name" value="P450"/>
</dbReference>
<accession>A0A4R5LXH0</accession>